<feature type="transmembrane region" description="Helical" evidence="9">
    <location>
        <begin position="158"/>
        <end position="179"/>
    </location>
</feature>
<comment type="subcellular location">
    <subcellularLocation>
        <location evidence="1">Cell membrane</location>
        <topology evidence="1">Multi-pass membrane protein</topology>
    </subcellularLocation>
</comment>
<feature type="transmembrane region" description="Helical" evidence="9">
    <location>
        <begin position="369"/>
        <end position="389"/>
    </location>
</feature>
<keyword evidence="5 10" id="KW-0732">Signal</keyword>
<evidence type="ECO:0000256" key="6">
    <source>
        <dbReference type="ARBA" id="ARBA00022989"/>
    </source>
</evidence>
<feature type="signal peptide" evidence="10">
    <location>
        <begin position="1"/>
        <end position="37"/>
    </location>
</feature>
<dbReference type="InterPro" id="IPR008457">
    <property type="entry name" value="Cu-R_CopD_dom"/>
</dbReference>
<dbReference type="Gene3D" id="2.60.40.1220">
    <property type="match status" value="1"/>
</dbReference>
<dbReference type="Pfam" id="PF04234">
    <property type="entry name" value="CopC"/>
    <property type="match status" value="1"/>
</dbReference>
<feature type="transmembrane region" description="Helical" evidence="9">
    <location>
        <begin position="264"/>
        <end position="285"/>
    </location>
</feature>
<dbReference type="PANTHER" id="PTHR34820">
    <property type="entry name" value="INNER MEMBRANE PROTEIN YEBZ"/>
    <property type="match status" value="1"/>
</dbReference>
<evidence type="ECO:0000256" key="10">
    <source>
        <dbReference type="SAM" id="SignalP"/>
    </source>
</evidence>
<evidence type="ECO:0000256" key="7">
    <source>
        <dbReference type="ARBA" id="ARBA00023008"/>
    </source>
</evidence>
<feature type="transmembrane region" description="Helical" evidence="9">
    <location>
        <begin position="409"/>
        <end position="433"/>
    </location>
</feature>
<reference evidence="14" key="1">
    <citation type="journal article" date="2019" name="Int. J. Syst. Evol. Microbiol.">
        <title>The Global Catalogue of Microorganisms (GCM) 10K type strain sequencing project: providing services to taxonomists for standard genome sequencing and annotation.</title>
        <authorList>
            <consortium name="The Broad Institute Genomics Platform"/>
            <consortium name="The Broad Institute Genome Sequencing Center for Infectious Disease"/>
            <person name="Wu L."/>
            <person name="Ma J."/>
        </authorList>
    </citation>
    <scope>NUCLEOTIDE SEQUENCE [LARGE SCALE GENOMIC DNA]</scope>
    <source>
        <strain evidence="14">JCM 19015</strain>
    </source>
</reference>
<evidence type="ECO:0000313" key="13">
    <source>
        <dbReference type="EMBL" id="GAA4752025.1"/>
    </source>
</evidence>
<dbReference type="InterPro" id="IPR014756">
    <property type="entry name" value="Ig_E-set"/>
</dbReference>
<dbReference type="Pfam" id="PF05425">
    <property type="entry name" value="CopD"/>
    <property type="match status" value="1"/>
</dbReference>
<feature type="transmembrane region" description="Helical" evidence="9">
    <location>
        <begin position="291"/>
        <end position="319"/>
    </location>
</feature>
<keyword evidence="3 9" id="KW-0812">Transmembrane</keyword>
<dbReference type="PANTHER" id="PTHR34820:SF4">
    <property type="entry name" value="INNER MEMBRANE PROTEIN YEBZ"/>
    <property type="match status" value="1"/>
</dbReference>
<evidence type="ECO:0000259" key="12">
    <source>
        <dbReference type="Pfam" id="PF05425"/>
    </source>
</evidence>
<keyword evidence="8 9" id="KW-0472">Membrane</keyword>
<evidence type="ECO:0000259" key="11">
    <source>
        <dbReference type="Pfam" id="PF04234"/>
    </source>
</evidence>
<sequence length="541" mass="54968">MTPTVARGRSALVRRLLPGLLLAVLALLLLPAAPASAHAVLVSSDPADGARVEAAPAAVRLTFDEAVSLPPGATVALSTTGQRVDEGPARLDGRVVVVPLRAAVPAGVYSVSWRLVSADSHVVSGSIRFGVQRDADAVQGPVVAGSPLDPALAGATGLTYLGLSLGLGVPAAAALLWPAVRARRRVLGPAAVGLALVLLATLAELLLRGPRASGGDWAGVLRLEDLGYTVTSLPGVVLLVRVVLLAVLAVLLLHRPAAAGRARLLAAGAVGVAVLLTVALLGHAADGVVALLVPAAVVHLAAMVLWLGGLVVLLAVVLPRVRRAPAAGLRLLRRWSVVAFVCVAALVVTGEIQAFPTVVPLDALWSTPYGVLLLVKLGLLAAVLAAAAAAQRTVARGSLPARLRLRRVLAAEVVGVVAILGVTGALSGTATAAETYGPPVTRTVAAGSDRLVVDVDRTRRGSAVLHVRALDPVGRPVRLAALDGALATEGVGALDVTFRRDGAGWRSTDATLPVSGEWTLTLDAEVSTASAYAAKVGWPVW</sequence>
<keyword evidence="14" id="KW-1185">Reference proteome</keyword>
<feature type="domain" description="CopC" evidence="11">
    <location>
        <begin position="38"/>
        <end position="131"/>
    </location>
</feature>
<dbReference type="RefSeq" id="WP_345481677.1">
    <property type="nucleotide sequence ID" value="NZ_BAABLP010000005.1"/>
</dbReference>
<evidence type="ECO:0000256" key="4">
    <source>
        <dbReference type="ARBA" id="ARBA00022723"/>
    </source>
</evidence>
<dbReference type="InterPro" id="IPR014755">
    <property type="entry name" value="Cu-Rt/internalin_Ig-like"/>
</dbReference>
<evidence type="ECO:0008006" key="15">
    <source>
        <dbReference type="Google" id="ProtNLM"/>
    </source>
</evidence>
<feature type="transmembrane region" description="Helical" evidence="9">
    <location>
        <begin position="186"/>
        <end position="207"/>
    </location>
</feature>
<dbReference type="EMBL" id="BAABLP010000005">
    <property type="protein sequence ID" value="GAA4752025.1"/>
    <property type="molecule type" value="Genomic_DNA"/>
</dbReference>
<proteinExistence type="predicted"/>
<feature type="domain" description="Copper resistance protein D" evidence="12">
    <location>
        <begin position="330"/>
        <end position="426"/>
    </location>
</feature>
<keyword evidence="2" id="KW-1003">Cell membrane</keyword>
<evidence type="ECO:0000256" key="2">
    <source>
        <dbReference type="ARBA" id="ARBA00022475"/>
    </source>
</evidence>
<dbReference type="InterPro" id="IPR007348">
    <property type="entry name" value="CopC_dom"/>
</dbReference>
<evidence type="ECO:0000256" key="8">
    <source>
        <dbReference type="ARBA" id="ARBA00023136"/>
    </source>
</evidence>
<gene>
    <name evidence="13" type="ORF">GCM10025783_25840</name>
</gene>
<protein>
    <recommendedName>
        <fullName evidence="15">Copper resistance protein CopC</fullName>
    </recommendedName>
</protein>
<evidence type="ECO:0000256" key="1">
    <source>
        <dbReference type="ARBA" id="ARBA00004651"/>
    </source>
</evidence>
<keyword evidence="4" id="KW-0479">Metal-binding</keyword>
<evidence type="ECO:0000256" key="3">
    <source>
        <dbReference type="ARBA" id="ARBA00022692"/>
    </source>
</evidence>
<feature type="transmembrane region" description="Helical" evidence="9">
    <location>
        <begin position="227"/>
        <end position="252"/>
    </location>
</feature>
<dbReference type="InterPro" id="IPR032694">
    <property type="entry name" value="CopC/D"/>
</dbReference>
<accession>A0ABP8ZB69</accession>
<evidence type="ECO:0000256" key="5">
    <source>
        <dbReference type="ARBA" id="ARBA00022729"/>
    </source>
</evidence>
<evidence type="ECO:0000313" key="14">
    <source>
        <dbReference type="Proteomes" id="UP001500121"/>
    </source>
</evidence>
<feature type="transmembrane region" description="Helical" evidence="9">
    <location>
        <begin position="331"/>
        <end position="349"/>
    </location>
</feature>
<comment type="caution">
    <text evidence="13">The sequence shown here is derived from an EMBL/GenBank/DDBJ whole genome shotgun (WGS) entry which is preliminary data.</text>
</comment>
<evidence type="ECO:0000256" key="9">
    <source>
        <dbReference type="SAM" id="Phobius"/>
    </source>
</evidence>
<organism evidence="13 14">
    <name type="scientific">Amnibacterium soli</name>
    <dbReference type="NCBI Taxonomy" id="1282736"/>
    <lineage>
        <taxon>Bacteria</taxon>
        <taxon>Bacillati</taxon>
        <taxon>Actinomycetota</taxon>
        <taxon>Actinomycetes</taxon>
        <taxon>Micrococcales</taxon>
        <taxon>Microbacteriaceae</taxon>
        <taxon>Amnibacterium</taxon>
    </lineage>
</organism>
<dbReference type="SUPFAM" id="SSF81296">
    <property type="entry name" value="E set domains"/>
    <property type="match status" value="1"/>
</dbReference>
<dbReference type="Proteomes" id="UP001500121">
    <property type="component" value="Unassembled WGS sequence"/>
</dbReference>
<keyword evidence="6 9" id="KW-1133">Transmembrane helix</keyword>
<keyword evidence="7" id="KW-0186">Copper</keyword>
<name>A0ABP8ZB69_9MICO</name>
<feature type="chain" id="PRO_5046535134" description="Copper resistance protein CopC" evidence="10">
    <location>
        <begin position="38"/>
        <end position="541"/>
    </location>
</feature>